<dbReference type="RefSeq" id="WP_004997568.1">
    <property type="nucleotide sequence ID" value="NZ_BKGH01000077.1"/>
</dbReference>
<sequence>MSCSSELPKWKNLVHARIAELGSIQKVADELGYARSSLSLALRDKYVGSTEQLEKRVIKVLDKVECPYLGYEISSDQCRKFKERDAPTQNPAEMRHWRECQFCPIGCGQTGNKE</sequence>
<dbReference type="Proteomes" id="UP000595320">
    <property type="component" value="Chromosome"/>
</dbReference>
<reference evidence="1 2" key="1">
    <citation type="submission" date="2021-01" db="EMBL/GenBank/DDBJ databases">
        <title>FDA dAtabase for Regulatory Grade micrObial Sequences (FDA-ARGOS): Supporting development and validation of Infectious Disease Dx tests.</title>
        <authorList>
            <person name="Sproer C."/>
            <person name="Gronow S."/>
            <person name="Severitt S."/>
            <person name="Schroder I."/>
            <person name="Tallon L."/>
            <person name="Sadzewicz L."/>
            <person name="Zhao X."/>
            <person name="Boylan J."/>
            <person name="Ott S."/>
            <person name="Bowen H."/>
            <person name="Vavikolanu K."/>
            <person name="Mehta A."/>
            <person name="Aluvathingal J."/>
            <person name="Nadendla S."/>
            <person name="Lowell S."/>
            <person name="Myers T."/>
            <person name="Yan Y."/>
            <person name="Sichtig H."/>
        </authorList>
    </citation>
    <scope>NUCLEOTIDE SEQUENCE [LARGE SCALE GENOMIC DNA]</scope>
    <source>
        <strain evidence="1 2">FDAARGOS_1096</strain>
    </source>
</reference>
<dbReference type="GeneID" id="66212433"/>
<proteinExistence type="predicted"/>
<accession>A0A7T9Z648</accession>
<gene>
    <name evidence="1" type="ORF">I6I53_12970</name>
</gene>
<dbReference type="AlphaFoldDB" id="A0A7T9Z648"/>
<organism evidence="1 2">
    <name type="scientific">Acinetobacter ursingii</name>
    <dbReference type="NCBI Taxonomy" id="108980"/>
    <lineage>
        <taxon>Bacteria</taxon>
        <taxon>Pseudomonadati</taxon>
        <taxon>Pseudomonadota</taxon>
        <taxon>Gammaproteobacteria</taxon>
        <taxon>Moraxellales</taxon>
        <taxon>Moraxellaceae</taxon>
        <taxon>Acinetobacter</taxon>
    </lineage>
</organism>
<evidence type="ECO:0000313" key="2">
    <source>
        <dbReference type="Proteomes" id="UP000595320"/>
    </source>
</evidence>
<name>A0A7T9Z648_9GAMM</name>
<dbReference type="EMBL" id="CP068176">
    <property type="protein sequence ID" value="QQT85795.1"/>
    <property type="molecule type" value="Genomic_DNA"/>
</dbReference>
<protein>
    <submittedName>
        <fullName evidence="1">LysR family transcriptional regulator</fullName>
    </submittedName>
</protein>
<evidence type="ECO:0000313" key="1">
    <source>
        <dbReference type="EMBL" id="QQT85795.1"/>
    </source>
</evidence>